<evidence type="ECO:0000313" key="19">
    <source>
        <dbReference type="EMBL" id="MWA04457.1"/>
    </source>
</evidence>
<dbReference type="GO" id="GO:0016539">
    <property type="term" value="P:intein-mediated protein splicing"/>
    <property type="evidence" value="ECO:0007669"/>
    <property type="project" value="InterPro"/>
</dbReference>
<keyword evidence="20" id="KW-1185">Reference proteome</keyword>
<keyword evidence="14 15" id="KW-0234">DNA repair</keyword>
<evidence type="ECO:0000256" key="10">
    <source>
        <dbReference type="ARBA" id="ARBA00023172"/>
    </source>
</evidence>
<feature type="region of interest" description="Disordered" evidence="16">
    <location>
        <begin position="698"/>
        <end position="742"/>
    </location>
</feature>
<dbReference type="PROSITE" id="PS50818">
    <property type="entry name" value="INTEIN_C_TER"/>
    <property type="match status" value="1"/>
</dbReference>
<dbReference type="Gene3D" id="3.30.250.10">
    <property type="entry name" value="RecA protein, C-terminal domain"/>
    <property type="match status" value="1"/>
</dbReference>
<dbReference type="CDD" id="cd00081">
    <property type="entry name" value="Hint"/>
    <property type="match status" value="2"/>
</dbReference>
<evidence type="ECO:0000256" key="8">
    <source>
        <dbReference type="ARBA" id="ARBA00023000"/>
    </source>
</evidence>
<dbReference type="EMBL" id="WBMS02000027">
    <property type="protein sequence ID" value="MWA04457.1"/>
    <property type="molecule type" value="Genomic_DNA"/>
</dbReference>
<organism evidence="19 20">
    <name type="scientific">Actinomadura physcomitrii</name>
    <dbReference type="NCBI Taxonomy" id="2650748"/>
    <lineage>
        <taxon>Bacteria</taxon>
        <taxon>Bacillati</taxon>
        <taxon>Actinomycetota</taxon>
        <taxon>Actinomycetes</taxon>
        <taxon>Streptosporangiales</taxon>
        <taxon>Thermomonosporaceae</taxon>
        <taxon>Actinomadura</taxon>
    </lineage>
</organism>
<evidence type="ECO:0000256" key="11">
    <source>
        <dbReference type="ARBA" id="ARBA00023236"/>
    </source>
</evidence>
<dbReference type="InterPro" id="IPR013765">
    <property type="entry name" value="DNA_recomb/repair_RecA"/>
</dbReference>
<name>A0A6I4MKG6_9ACTN</name>
<protein>
    <recommendedName>
        <fullName evidence="3 14">Protein RecA</fullName>
    </recommendedName>
    <alternativeName>
        <fullName evidence="13 14">Recombinase A</fullName>
    </alternativeName>
</protein>
<dbReference type="CDD" id="cd00983">
    <property type="entry name" value="RecA"/>
    <property type="match status" value="1"/>
</dbReference>
<dbReference type="AlphaFoldDB" id="A0A6I4MKG6"/>
<dbReference type="Gene3D" id="2.170.16.10">
    <property type="entry name" value="Hedgehog/Intein (Hint) domain"/>
    <property type="match status" value="2"/>
</dbReference>
<keyword evidence="9 14" id="KW-0238">DNA-binding</keyword>
<evidence type="ECO:0000256" key="7">
    <source>
        <dbReference type="ARBA" id="ARBA00022840"/>
    </source>
</evidence>
<dbReference type="NCBIfam" id="TIGR01443">
    <property type="entry name" value="intein_Cterm"/>
    <property type="match status" value="1"/>
</dbReference>
<dbReference type="HAMAP" id="MF_00268">
    <property type="entry name" value="RecA"/>
    <property type="match status" value="1"/>
</dbReference>
<dbReference type="GO" id="GO:0005524">
    <property type="term" value="F:ATP binding"/>
    <property type="evidence" value="ECO:0007669"/>
    <property type="project" value="UniProtKB-UniRule"/>
</dbReference>
<dbReference type="NCBIfam" id="TIGR01445">
    <property type="entry name" value="intein_Nterm"/>
    <property type="match status" value="1"/>
</dbReference>
<dbReference type="PANTHER" id="PTHR45900:SF1">
    <property type="entry name" value="MITOCHONDRIAL DNA REPAIR PROTEIN RECA HOMOLOG-RELATED"/>
    <property type="match status" value="1"/>
</dbReference>
<comment type="caution">
    <text evidence="14">Lacks conserved residue(s) required for the propagation of feature annotation.</text>
</comment>
<evidence type="ECO:0000256" key="3">
    <source>
        <dbReference type="ARBA" id="ARBA00015553"/>
    </source>
</evidence>
<dbReference type="GO" id="GO:0009432">
    <property type="term" value="P:SOS response"/>
    <property type="evidence" value="ECO:0007669"/>
    <property type="project" value="UniProtKB-UniRule"/>
</dbReference>
<dbReference type="SMART" id="SM00306">
    <property type="entry name" value="HintN"/>
    <property type="match status" value="1"/>
</dbReference>
<accession>A0A6I4MKG6</accession>
<evidence type="ECO:0000256" key="5">
    <source>
        <dbReference type="ARBA" id="ARBA00022741"/>
    </source>
</evidence>
<dbReference type="PANTHER" id="PTHR45900">
    <property type="entry name" value="RECA"/>
    <property type="match status" value="1"/>
</dbReference>
<dbReference type="PROSITE" id="PS50162">
    <property type="entry name" value="RECA_2"/>
    <property type="match status" value="1"/>
</dbReference>
<sequence length="742" mass="80611">MAANDREKALETALAQIERQFGKGSVMRMGEEARAPVEVIPTGAISLDIALGIGGLPRGRVVEVYGPEGSGKTSIALHAVASVQKKGGIAAFVDAEHALDPEYAAKLGVDIDALLVSQPDTGEQALEITDMLIRSGAIDIVVIDSVAALVPRAEIEGEMGDSHVGLQARLMSQALRKLTGAINQTKTTAIFINQLREKVGVMFGCASRYTNVILADGTKMPIGKLVNQKMDVEVLSYDTELGKIVPKRVTNWFNNGKTEEFLHFRVERSGGGAGNGRACMDLTHNHLVRTPGGWREAGEIAVGDRIILAQKHYLSDQQWQVVLGAVLGDGTLSPPVRRDDASARFRMGHGAAQAAYLDWKVSLLENVEHCKSTNSKNAVFADFTPLAELGELRQVVYFGDGKKHITWDYLKALTPLALAVWYMDEGCFTIRSKGVQKRTEGGTGRIEICVEAFSPGSRERMVEYLRDTHGLDVKLTTRGARAISVIQFTTAASAKFQEIVAPYIHPSMEYKLLPRYRGQFRVEPEFIEPVMKAAPARVLEITSKRDYQSMDRYDIEVEGSHNYLADGIIVHNSPETTTGGRALKFYASVRLDVRRIETLKDGTEAVGNRVRVKVVKNKMAPPFRVADFDLLYGQGISREGGLIDLGVEHGFVRKSGAWYTYDGDQLGQGKENARNFLKANPDMADGIEKKIKEKLGIGPKVDKEAEPAAVPVDGAADPAPAPATGRAAASKKAKAGKTAGDS</sequence>
<evidence type="ECO:0000256" key="4">
    <source>
        <dbReference type="ARBA" id="ARBA00022490"/>
    </source>
</evidence>
<dbReference type="InterPro" id="IPR036844">
    <property type="entry name" value="Hint_dom_sf"/>
</dbReference>
<dbReference type="GO" id="GO:0006310">
    <property type="term" value="P:DNA recombination"/>
    <property type="evidence" value="ECO:0007669"/>
    <property type="project" value="UniProtKB-UniRule"/>
</dbReference>
<evidence type="ECO:0000259" key="17">
    <source>
        <dbReference type="PROSITE" id="PS50162"/>
    </source>
</evidence>
<dbReference type="PRINTS" id="PR00379">
    <property type="entry name" value="INTEIN"/>
</dbReference>
<dbReference type="InterPro" id="IPR003593">
    <property type="entry name" value="AAA+_ATPase"/>
</dbReference>
<keyword evidence="6" id="KW-0068">Autocatalytic cleavage</keyword>
<comment type="subcellular location">
    <subcellularLocation>
        <location evidence="1 14">Cytoplasm</location>
    </subcellularLocation>
</comment>
<dbReference type="GO" id="GO:0140664">
    <property type="term" value="F:ATP-dependent DNA damage sensor activity"/>
    <property type="evidence" value="ECO:0007669"/>
    <property type="project" value="InterPro"/>
</dbReference>
<proteinExistence type="inferred from homology"/>
<dbReference type="InterPro" id="IPR020587">
    <property type="entry name" value="RecA_monomer-monomer_interface"/>
</dbReference>
<dbReference type="InterPro" id="IPR027434">
    <property type="entry name" value="Homing_endonucl"/>
</dbReference>
<dbReference type="NCBIfam" id="TIGR02012">
    <property type="entry name" value="tigrfam_recA"/>
    <property type="match status" value="1"/>
</dbReference>
<dbReference type="GO" id="GO:0004519">
    <property type="term" value="F:endonuclease activity"/>
    <property type="evidence" value="ECO:0007669"/>
    <property type="project" value="InterPro"/>
</dbReference>
<dbReference type="Pfam" id="PF03161">
    <property type="entry name" value="LAGLIDADG_2"/>
    <property type="match status" value="1"/>
</dbReference>
<evidence type="ECO:0000256" key="16">
    <source>
        <dbReference type="SAM" id="MobiDB-lite"/>
    </source>
</evidence>
<dbReference type="InterPro" id="IPR004860">
    <property type="entry name" value="LAGLIDADG_dom"/>
</dbReference>
<dbReference type="Proteomes" id="UP000462055">
    <property type="component" value="Unassembled WGS sequence"/>
</dbReference>
<feature type="domain" description="RecA family profile 2" evidence="18">
    <location>
        <begin position="567"/>
        <end position="641"/>
    </location>
</feature>
<keyword evidence="4 14" id="KW-0963">Cytoplasm</keyword>
<dbReference type="SUPFAM" id="SSF54752">
    <property type="entry name" value="RecA protein, C-terminal domain"/>
    <property type="match status" value="1"/>
</dbReference>
<evidence type="ECO:0000256" key="12">
    <source>
        <dbReference type="ARBA" id="ARBA00025580"/>
    </source>
</evidence>
<evidence type="ECO:0000256" key="9">
    <source>
        <dbReference type="ARBA" id="ARBA00023125"/>
    </source>
</evidence>
<gene>
    <name evidence="14 19" type="primary">recA</name>
    <name evidence="19" type="ORF">F8568_029580</name>
</gene>
<dbReference type="GO" id="GO:0003697">
    <property type="term" value="F:single-stranded DNA binding"/>
    <property type="evidence" value="ECO:0007669"/>
    <property type="project" value="UniProtKB-UniRule"/>
</dbReference>
<dbReference type="Gene3D" id="3.40.50.300">
    <property type="entry name" value="P-loop containing nucleotide triphosphate hydrolases"/>
    <property type="match status" value="2"/>
</dbReference>
<dbReference type="InterPro" id="IPR003587">
    <property type="entry name" value="Hint_dom_N"/>
</dbReference>
<dbReference type="GO" id="GO:0003684">
    <property type="term" value="F:damaged DNA binding"/>
    <property type="evidence" value="ECO:0007669"/>
    <property type="project" value="UniProtKB-UniRule"/>
</dbReference>
<comment type="caution">
    <text evidence="19">The sequence shown here is derived from an EMBL/GenBank/DDBJ whole genome shotgun (WGS) entry which is preliminary data.</text>
</comment>
<keyword evidence="14" id="KW-0227">DNA damage</keyword>
<evidence type="ECO:0000259" key="18">
    <source>
        <dbReference type="PROSITE" id="PS50163"/>
    </source>
</evidence>
<dbReference type="PRINTS" id="PR00142">
    <property type="entry name" value="RECA"/>
</dbReference>
<dbReference type="PROSITE" id="PS00321">
    <property type="entry name" value="RECA_1"/>
    <property type="match status" value="1"/>
</dbReference>
<dbReference type="SMART" id="SM00305">
    <property type="entry name" value="HintC"/>
    <property type="match status" value="1"/>
</dbReference>
<dbReference type="Pfam" id="PF21096">
    <property type="entry name" value="RecA_C"/>
    <property type="match status" value="1"/>
</dbReference>
<dbReference type="Gene3D" id="3.10.28.10">
    <property type="entry name" value="Homing endonucleases"/>
    <property type="match status" value="1"/>
</dbReference>
<dbReference type="InterPro" id="IPR020584">
    <property type="entry name" value="DNA_recomb/repair_RecA_CS"/>
</dbReference>
<dbReference type="InterPro" id="IPR027417">
    <property type="entry name" value="P-loop_NTPase"/>
</dbReference>
<dbReference type="GO" id="GO:0005829">
    <property type="term" value="C:cytosol"/>
    <property type="evidence" value="ECO:0007669"/>
    <property type="project" value="TreeGrafter"/>
</dbReference>
<evidence type="ECO:0000256" key="1">
    <source>
        <dbReference type="ARBA" id="ARBA00004496"/>
    </source>
</evidence>
<dbReference type="SUPFAM" id="SSF52540">
    <property type="entry name" value="P-loop containing nucleoside triphosphate hydrolases"/>
    <property type="match status" value="2"/>
</dbReference>
<dbReference type="InterPro" id="IPR049261">
    <property type="entry name" value="RecA-like_C"/>
</dbReference>
<feature type="domain" description="RecA family profile 1" evidence="17">
    <location>
        <begin position="36"/>
        <end position="195"/>
    </location>
</feature>
<dbReference type="InterPro" id="IPR049428">
    <property type="entry name" value="RecA-like_N"/>
</dbReference>
<comment type="similarity">
    <text evidence="2 14">Belongs to the RecA family.</text>
</comment>
<dbReference type="SMART" id="SM00382">
    <property type="entry name" value="AAA"/>
    <property type="match status" value="1"/>
</dbReference>
<keyword evidence="7 14" id="KW-0067">ATP-binding</keyword>
<dbReference type="InterPro" id="IPR003586">
    <property type="entry name" value="Hint_dom_C"/>
</dbReference>
<dbReference type="InterPro" id="IPR020588">
    <property type="entry name" value="RecA_ATP-bd"/>
</dbReference>
<evidence type="ECO:0000256" key="2">
    <source>
        <dbReference type="ARBA" id="ARBA00009391"/>
    </source>
</evidence>
<evidence type="ECO:0000256" key="14">
    <source>
        <dbReference type="HAMAP-Rule" id="MF_00268"/>
    </source>
</evidence>
<dbReference type="InterPro" id="IPR023400">
    <property type="entry name" value="RecA_C_sf"/>
</dbReference>
<dbReference type="PROSITE" id="PS50817">
    <property type="entry name" value="INTEIN_N_TER"/>
    <property type="match status" value="1"/>
</dbReference>
<dbReference type="SUPFAM" id="SSF51294">
    <property type="entry name" value="Hedgehog/intein (Hint) domain"/>
    <property type="match status" value="1"/>
</dbReference>
<dbReference type="PROSITE" id="PS50163">
    <property type="entry name" value="RECA_3"/>
    <property type="match status" value="1"/>
</dbReference>
<evidence type="ECO:0000256" key="13">
    <source>
        <dbReference type="ARBA" id="ARBA00033319"/>
    </source>
</evidence>
<dbReference type="InterPro" id="IPR030934">
    <property type="entry name" value="Intein_C"/>
</dbReference>
<dbReference type="GO" id="GO:0006281">
    <property type="term" value="P:DNA repair"/>
    <property type="evidence" value="ECO:0007669"/>
    <property type="project" value="UniProtKB-UniRule"/>
</dbReference>
<dbReference type="Pfam" id="PF00154">
    <property type="entry name" value="RecA_N"/>
    <property type="match status" value="2"/>
</dbReference>
<comment type="function">
    <text evidence="12 14">Can catalyze the hydrolysis of ATP in the presence of single-stranded DNA, the ATP-dependent uptake of single-stranded DNA by duplex DNA, and the ATP-dependent hybridization of homologous single-stranded DNAs. It interacts with LexA causing its activation and leading to its autocatalytic cleavage.</text>
</comment>
<evidence type="ECO:0000256" key="6">
    <source>
        <dbReference type="ARBA" id="ARBA00022813"/>
    </source>
</evidence>
<keyword evidence="5 14" id="KW-0547">Nucleotide-binding</keyword>
<evidence type="ECO:0000313" key="20">
    <source>
        <dbReference type="Proteomes" id="UP000462055"/>
    </source>
</evidence>
<keyword evidence="8" id="KW-0651">Protein splicing</keyword>
<reference evidence="19" key="1">
    <citation type="submission" date="2019-12" db="EMBL/GenBank/DDBJ databases">
        <title>Actinomadura physcomitrii sp. nov., a novel actinomycete isolated from moss [Physcomitrium sphaericum (Ludw) Fuernr].</title>
        <authorList>
            <person name="Zhuang X."/>
        </authorList>
    </citation>
    <scope>NUCLEOTIDE SEQUENCE [LARGE SCALE GENOMIC DNA]</scope>
    <source>
        <strain evidence="19">LD22</strain>
    </source>
</reference>
<feature type="compositionally biased region" description="Low complexity" evidence="16">
    <location>
        <begin position="707"/>
        <end position="728"/>
    </location>
</feature>
<keyword evidence="10 14" id="KW-0233">DNA recombination</keyword>
<dbReference type="InterPro" id="IPR006141">
    <property type="entry name" value="Intein_N"/>
</dbReference>
<dbReference type="SUPFAM" id="SSF55608">
    <property type="entry name" value="Homing endonucleases"/>
    <property type="match status" value="1"/>
</dbReference>
<keyword evidence="11 14" id="KW-0742">SOS response</keyword>
<evidence type="ECO:0000256" key="15">
    <source>
        <dbReference type="RuleBase" id="RU000526"/>
    </source>
</evidence>
<dbReference type="InterPro" id="IPR006142">
    <property type="entry name" value="INTEIN"/>
</dbReference>